<proteinExistence type="predicted"/>
<dbReference type="InterPro" id="IPR041685">
    <property type="entry name" value="AAA_GajA/Old/RecF-like"/>
</dbReference>
<dbReference type="PANTHER" id="PTHR40396:SF1">
    <property type="entry name" value="ATPASE AAA-TYPE CORE DOMAIN-CONTAINING PROTEIN"/>
    <property type="match status" value="1"/>
</dbReference>
<sequence>MIKEIRLKNWKSFKDATLYIDPLTVLIGTNASGKSNALDAIEFLKMVVQGKDFDSIFKELRGGAEWASLKPGHEFELEVLIEINGETDYLYSLCIDKLPKAVMKSEQLIAIRTDSMDKEVIGSFNESSFRIQGENLGIIPTDYEVFVKKSFIWGSFYGQVLKAKVSDLILIEAALTRMFIFDPIPSRMRDYAPFSEKLSKNGSNLSGVLAALPNSEKAEVEKTLARYVSHLPEKDIRKVWAEPVGRLQKDAMLYCEEEWIPGQPPTLVDASGMSDGTLRFLAILSALLTSPPNSLIVIEEVDNGLHPSRAGLLLQMIREIGTKRNIDVLVTTHNPALLDALGPEMTPFVTVAHRNPDTGVSELTLLEDIQTLPKLLASGPLGKAVTRGELEKTLSKEHTDKDAKQ</sequence>
<name>A0A1Y0IKT0_9BACL</name>
<evidence type="ECO:0000259" key="1">
    <source>
        <dbReference type="Pfam" id="PF13175"/>
    </source>
</evidence>
<gene>
    <name evidence="3" type="ORF">CBW65_02915</name>
</gene>
<evidence type="ECO:0000259" key="2">
    <source>
        <dbReference type="Pfam" id="PF13304"/>
    </source>
</evidence>
<dbReference type="CDD" id="cd00267">
    <property type="entry name" value="ABC_ATPase"/>
    <property type="match status" value="1"/>
</dbReference>
<feature type="domain" description="ATPase AAA-type core" evidence="2">
    <location>
        <begin position="268"/>
        <end position="339"/>
    </location>
</feature>
<dbReference type="Pfam" id="PF13304">
    <property type="entry name" value="AAA_21"/>
    <property type="match status" value="1"/>
</dbReference>
<dbReference type="SUPFAM" id="SSF52540">
    <property type="entry name" value="P-loop containing nucleoside triphosphate hydrolases"/>
    <property type="match status" value="1"/>
</dbReference>
<dbReference type="PANTHER" id="PTHR40396">
    <property type="entry name" value="ATPASE-LIKE PROTEIN"/>
    <property type="match status" value="1"/>
</dbReference>
<organism evidence="3 4">
    <name type="scientific">Tumebacillus avium</name>
    <dbReference type="NCBI Taxonomy" id="1903704"/>
    <lineage>
        <taxon>Bacteria</taxon>
        <taxon>Bacillati</taxon>
        <taxon>Bacillota</taxon>
        <taxon>Bacilli</taxon>
        <taxon>Bacillales</taxon>
        <taxon>Alicyclobacillaceae</taxon>
        <taxon>Tumebacillus</taxon>
    </lineage>
</organism>
<dbReference type="RefSeq" id="WP_087455513.1">
    <property type="nucleotide sequence ID" value="NZ_CP021434.1"/>
</dbReference>
<dbReference type="EMBL" id="CP021434">
    <property type="protein sequence ID" value="ARU60125.1"/>
    <property type="molecule type" value="Genomic_DNA"/>
</dbReference>
<dbReference type="Pfam" id="PF13175">
    <property type="entry name" value="AAA_15"/>
    <property type="match status" value="1"/>
</dbReference>
<dbReference type="Proteomes" id="UP000195437">
    <property type="component" value="Chromosome"/>
</dbReference>
<evidence type="ECO:0000313" key="4">
    <source>
        <dbReference type="Proteomes" id="UP000195437"/>
    </source>
</evidence>
<accession>A0A1Y0IKT0</accession>
<evidence type="ECO:0000313" key="3">
    <source>
        <dbReference type="EMBL" id="ARU60125.1"/>
    </source>
</evidence>
<dbReference type="OrthoDB" id="9809324at2"/>
<keyword evidence="4" id="KW-1185">Reference proteome</keyword>
<feature type="domain" description="Endonuclease GajA/Old nuclease/RecF-like AAA" evidence="1">
    <location>
        <begin position="1"/>
        <end position="51"/>
    </location>
</feature>
<dbReference type="InterPro" id="IPR003959">
    <property type="entry name" value="ATPase_AAA_core"/>
</dbReference>
<dbReference type="Gene3D" id="3.40.50.300">
    <property type="entry name" value="P-loop containing nucleotide triphosphate hydrolases"/>
    <property type="match status" value="1"/>
</dbReference>
<evidence type="ECO:0008006" key="5">
    <source>
        <dbReference type="Google" id="ProtNLM"/>
    </source>
</evidence>
<dbReference type="InterPro" id="IPR014555">
    <property type="entry name" value="RecF-like"/>
</dbReference>
<dbReference type="PIRSF" id="PIRSF029347">
    <property type="entry name" value="RecF"/>
    <property type="match status" value="1"/>
</dbReference>
<dbReference type="InterPro" id="IPR027417">
    <property type="entry name" value="P-loop_NTPase"/>
</dbReference>
<protein>
    <recommendedName>
        <fullName evidence="5">ATPase</fullName>
    </recommendedName>
</protein>
<dbReference type="KEGG" id="tum:CBW65_02915"/>
<reference evidence="4" key="1">
    <citation type="submission" date="2017-05" db="EMBL/GenBank/DDBJ databases">
        <authorList>
            <person name="Sung H."/>
        </authorList>
    </citation>
    <scope>NUCLEOTIDE SEQUENCE [LARGE SCALE GENOMIC DNA]</scope>
    <source>
        <strain evidence="4">AR23208</strain>
    </source>
</reference>
<dbReference type="GO" id="GO:0005524">
    <property type="term" value="F:ATP binding"/>
    <property type="evidence" value="ECO:0007669"/>
    <property type="project" value="InterPro"/>
</dbReference>
<dbReference type="AlphaFoldDB" id="A0A1Y0IKT0"/>
<dbReference type="GO" id="GO:0016887">
    <property type="term" value="F:ATP hydrolysis activity"/>
    <property type="evidence" value="ECO:0007669"/>
    <property type="project" value="InterPro"/>
</dbReference>